<accession>A0A8J7DMM6</accession>
<feature type="domain" description="SAF" evidence="1">
    <location>
        <begin position="344"/>
        <end position="409"/>
    </location>
</feature>
<dbReference type="AlphaFoldDB" id="A0A8J7DMM6"/>
<organism evidence="2 3">
    <name type="scientific">Vasconcelosia minhoensis LEGE 07310</name>
    <dbReference type="NCBI Taxonomy" id="915328"/>
    <lineage>
        <taxon>Bacteria</taxon>
        <taxon>Bacillati</taxon>
        <taxon>Cyanobacteriota</taxon>
        <taxon>Cyanophyceae</taxon>
        <taxon>Nodosilineales</taxon>
        <taxon>Cymatolegaceae</taxon>
        <taxon>Vasconcelosia</taxon>
        <taxon>Vasconcelosia minhoensis</taxon>
    </lineage>
</organism>
<dbReference type="GO" id="GO:0050661">
    <property type="term" value="F:NADP binding"/>
    <property type="evidence" value="ECO:0007669"/>
    <property type="project" value="InterPro"/>
</dbReference>
<gene>
    <name evidence="2" type="ORF">IQ241_06610</name>
</gene>
<reference evidence="2" key="1">
    <citation type="submission" date="2020-10" db="EMBL/GenBank/DDBJ databases">
        <authorList>
            <person name="Castelo-Branco R."/>
            <person name="Eusebio N."/>
            <person name="Adriana R."/>
            <person name="Vieira A."/>
            <person name="Brugerolle De Fraissinette N."/>
            <person name="Rezende De Castro R."/>
            <person name="Schneider M.P."/>
            <person name="Vasconcelos V."/>
            <person name="Leao P.N."/>
        </authorList>
    </citation>
    <scope>NUCLEOTIDE SEQUENCE</scope>
    <source>
        <strain evidence="2">LEGE 07310</strain>
    </source>
</reference>
<evidence type="ECO:0000313" key="3">
    <source>
        <dbReference type="Proteomes" id="UP000636505"/>
    </source>
</evidence>
<sequence>MMIVDTALKARQADHNPLRVGMIGAGFMGRGIANQIANYMPGMRLVAISNRTLSAAHEAYSKVGIGDIKEVTTTAELDSAIAQGKYAVTDDAELLCQSGEIEVLIETTGHVEFGAQVILKAIECGKPIVTMNAELDGTVGPILKVYADRAGVILTGCDGDQPGVQLNLYRFVESIGLTPVLCGNIKGLQDRYRNPTTQESFAKQWGQTAHMVTSFADGTKISFEQAIVANATGMKVAQRGMLGYEYRGHIDDMVTHYDVDQLRAWGGIVDYVVGPKPSPGVFVFATHDDPIQAHYLNYGKLGEGPLYSFYVPYHLTVFEVPLSAARVALLQDVVIAPLGGQVVDVITTAKTDLKAGETLDGLGGYKTYGQCDNADVVMAQKLLPMGLAEGCRLKRDVVQDQVLTYDDVELPQGRLAHQLRAEQDRHFGSKN</sequence>
<dbReference type="RefSeq" id="WP_193905632.1">
    <property type="nucleotide sequence ID" value="NZ_JADEXG010000011.1"/>
</dbReference>
<dbReference type="InterPro" id="IPR005106">
    <property type="entry name" value="Asp/hSer_DH_NAD-bd"/>
</dbReference>
<comment type="caution">
    <text evidence="2">The sequence shown here is derived from an EMBL/GenBank/DDBJ whole genome shotgun (WGS) entry which is preliminary data.</text>
</comment>
<dbReference type="PANTHER" id="PTHR37850:SF1">
    <property type="entry name" value="SAF DOMAIN PROTEIN"/>
    <property type="match status" value="1"/>
</dbReference>
<proteinExistence type="predicted"/>
<dbReference type="EMBL" id="JADEXG010000011">
    <property type="protein sequence ID" value="MBE9076970.1"/>
    <property type="molecule type" value="Genomic_DNA"/>
</dbReference>
<dbReference type="Pfam" id="PF03447">
    <property type="entry name" value="NAD_binding_3"/>
    <property type="match status" value="1"/>
</dbReference>
<dbReference type="GO" id="GO:0016491">
    <property type="term" value="F:oxidoreductase activity"/>
    <property type="evidence" value="ECO:0007669"/>
    <property type="project" value="InterPro"/>
</dbReference>
<dbReference type="InterPro" id="IPR036291">
    <property type="entry name" value="NAD(P)-bd_dom_sf"/>
</dbReference>
<evidence type="ECO:0000313" key="2">
    <source>
        <dbReference type="EMBL" id="MBE9076970.1"/>
    </source>
</evidence>
<dbReference type="SUPFAM" id="SSF51735">
    <property type="entry name" value="NAD(P)-binding Rossmann-fold domains"/>
    <property type="match status" value="1"/>
</dbReference>
<dbReference type="Pfam" id="PF21135">
    <property type="entry name" value="DRL_cat"/>
    <property type="match status" value="1"/>
</dbReference>
<dbReference type="InterPro" id="IPR013974">
    <property type="entry name" value="SAF"/>
</dbReference>
<dbReference type="PANTHER" id="PTHR37850">
    <property type="entry name" value="STRU PROTEIN"/>
    <property type="match status" value="1"/>
</dbReference>
<evidence type="ECO:0000259" key="1">
    <source>
        <dbReference type="SMART" id="SM00858"/>
    </source>
</evidence>
<dbReference type="Gene3D" id="3.40.50.720">
    <property type="entry name" value="NAD(P)-binding Rossmann-like Domain"/>
    <property type="match status" value="1"/>
</dbReference>
<dbReference type="CDD" id="cd11616">
    <property type="entry name" value="SAF_DH_OX_like"/>
    <property type="match status" value="1"/>
</dbReference>
<name>A0A8J7DMM6_9CYAN</name>
<keyword evidence="3" id="KW-1185">Reference proteome</keyword>
<protein>
    <submittedName>
        <fullName evidence="2">NAD(P)-dependent oxidoreductase</fullName>
    </submittedName>
</protein>
<dbReference type="SMART" id="SM00858">
    <property type="entry name" value="SAF"/>
    <property type="match status" value="1"/>
</dbReference>
<dbReference type="InterPro" id="IPR048423">
    <property type="entry name" value="DRL_cat"/>
</dbReference>
<dbReference type="Proteomes" id="UP000636505">
    <property type="component" value="Unassembled WGS sequence"/>
</dbReference>